<evidence type="ECO:0000259" key="14">
    <source>
        <dbReference type="PROSITE" id="PS51110"/>
    </source>
</evidence>
<dbReference type="GO" id="GO:0007585">
    <property type="term" value="P:respiratory gaseous exchange by respiratory system"/>
    <property type="evidence" value="ECO:0007669"/>
    <property type="project" value="UniProtKB-KW"/>
</dbReference>
<feature type="domain" description="Saposin B-type" evidence="13">
    <location>
        <begin position="200"/>
        <end position="281"/>
    </location>
</feature>
<evidence type="ECO:0000256" key="10">
    <source>
        <dbReference type="ARBA" id="ARBA00041094"/>
    </source>
</evidence>
<dbReference type="EMBL" id="NIVC01005193">
    <property type="protein sequence ID" value="PAA45918.1"/>
    <property type="molecule type" value="Genomic_DNA"/>
</dbReference>
<dbReference type="PANTHER" id="PTHR11480">
    <property type="entry name" value="SAPOSIN-RELATED"/>
    <property type="match status" value="1"/>
</dbReference>
<dbReference type="GO" id="GO:0006665">
    <property type="term" value="P:sphingolipid metabolic process"/>
    <property type="evidence" value="ECO:0007669"/>
    <property type="project" value="InterPro"/>
</dbReference>
<evidence type="ECO:0000256" key="6">
    <source>
        <dbReference type="ARBA" id="ARBA00022737"/>
    </source>
</evidence>
<dbReference type="SUPFAM" id="SSF47862">
    <property type="entry name" value="Saposin"/>
    <property type="match status" value="4"/>
</dbReference>
<evidence type="ECO:0000256" key="5">
    <source>
        <dbReference type="ARBA" id="ARBA00022729"/>
    </source>
</evidence>
<evidence type="ECO:0000256" key="9">
    <source>
        <dbReference type="ARBA" id="ARBA00037221"/>
    </source>
</evidence>
<keyword evidence="8" id="KW-0325">Glycoprotein</keyword>
<evidence type="ECO:0000313" key="16">
    <source>
        <dbReference type="Proteomes" id="UP000215902"/>
    </source>
</evidence>
<evidence type="ECO:0000256" key="7">
    <source>
        <dbReference type="ARBA" id="ARBA00023157"/>
    </source>
</evidence>
<proteinExistence type="predicted"/>
<dbReference type="InterPro" id="IPR003119">
    <property type="entry name" value="SAP_A"/>
</dbReference>
<feature type="domain" description="Saposin B-type" evidence="13">
    <location>
        <begin position="307"/>
        <end position="388"/>
    </location>
</feature>
<dbReference type="GO" id="GO:0005576">
    <property type="term" value="C:extracellular region"/>
    <property type="evidence" value="ECO:0007669"/>
    <property type="project" value="UniProtKB-SubCell"/>
</dbReference>
<evidence type="ECO:0000256" key="8">
    <source>
        <dbReference type="ARBA" id="ARBA00023180"/>
    </source>
</evidence>
<dbReference type="PROSITE" id="PS50015">
    <property type="entry name" value="SAP_B"/>
    <property type="match status" value="5"/>
</dbReference>
<dbReference type="SMART" id="SM00162">
    <property type="entry name" value="SAPA"/>
    <property type="match status" value="1"/>
</dbReference>
<dbReference type="Pfam" id="PF02199">
    <property type="entry name" value="SapA"/>
    <property type="match status" value="1"/>
</dbReference>
<evidence type="ECO:0000256" key="1">
    <source>
        <dbReference type="ARBA" id="ARBA00004364"/>
    </source>
</evidence>
<name>A0A267D9D5_9PLAT</name>
<dbReference type="FunFam" id="1.10.225.10:FF:000008">
    <property type="entry name" value="Pulmonary surfactant-associated protein B"/>
    <property type="match status" value="1"/>
</dbReference>
<keyword evidence="2" id="KW-0767">Surface film</keyword>
<dbReference type="Pfam" id="PF05184">
    <property type="entry name" value="SapB_1"/>
    <property type="match status" value="3"/>
</dbReference>
<evidence type="ECO:0000256" key="11">
    <source>
        <dbReference type="ARBA" id="ARBA00041785"/>
    </source>
</evidence>
<gene>
    <name evidence="15" type="ORF">BOX15_Mlig011638g6</name>
</gene>
<dbReference type="InterPro" id="IPR007856">
    <property type="entry name" value="SapB_1"/>
</dbReference>
<dbReference type="GO" id="GO:0005764">
    <property type="term" value="C:lysosome"/>
    <property type="evidence" value="ECO:0007669"/>
    <property type="project" value="InterPro"/>
</dbReference>
<feature type="signal peptide" evidence="12">
    <location>
        <begin position="1"/>
        <end position="19"/>
    </location>
</feature>
<dbReference type="GO" id="GO:0016020">
    <property type="term" value="C:membrane"/>
    <property type="evidence" value="ECO:0007669"/>
    <property type="project" value="GOC"/>
</dbReference>
<feature type="chain" id="PRO_5012740791" description="Pulmonary surfactant-associated protein B" evidence="12">
    <location>
        <begin position="20"/>
        <end position="598"/>
    </location>
</feature>
<dbReference type="STRING" id="282301.A0A267D9D5"/>
<dbReference type="OrthoDB" id="69496at2759"/>
<organism evidence="15 16">
    <name type="scientific">Macrostomum lignano</name>
    <dbReference type="NCBI Taxonomy" id="282301"/>
    <lineage>
        <taxon>Eukaryota</taxon>
        <taxon>Metazoa</taxon>
        <taxon>Spiralia</taxon>
        <taxon>Lophotrochozoa</taxon>
        <taxon>Platyhelminthes</taxon>
        <taxon>Rhabditophora</taxon>
        <taxon>Macrostomorpha</taxon>
        <taxon>Macrostomida</taxon>
        <taxon>Macrostomidae</taxon>
        <taxon>Macrostomum</taxon>
    </lineage>
</organism>
<evidence type="ECO:0000256" key="3">
    <source>
        <dbReference type="ARBA" id="ARBA00022525"/>
    </source>
</evidence>
<dbReference type="PRINTS" id="PR01797">
    <property type="entry name" value="SAPOSIN"/>
</dbReference>
<dbReference type="InterPro" id="IPR051428">
    <property type="entry name" value="Sphingo_Act-Surfact_Prot"/>
</dbReference>
<dbReference type="InterPro" id="IPR008138">
    <property type="entry name" value="SapB_2"/>
</dbReference>
<keyword evidence="5 12" id="KW-0732">Signal</keyword>
<comment type="function">
    <text evidence="9">Pulmonary surfactant-associated proteins promote alveolar stability by lowering the surface tension at the air-liquid interface in the peripheral air spaces. SP-B increases the collapse pressure of palmitic acid to nearly 70 millinewtons per meter.</text>
</comment>
<evidence type="ECO:0000313" key="15">
    <source>
        <dbReference type="EMBL" id="PAA45918.1"/>
    </source>
</evidence>
<evidence type="ECO:0000256" key="2">
    <source>
        <dbReference type="ARBA" id="ARBA00022439"/>
    </source>
</evidence>
<dbReference type="InterPro" id="IPR008139">
    <property type="entry name" value="SaposinB_dom"/>
</dbReference>
<feature type="domain" description="Saposin B-type" evidence="13">
    <location>
        <begin position="398"/>
        <end position="479"/>
    </location>
</feature>
<keyword evidence="4" id="KW-0305">Gaseous exchange</keyword>
<dbReference type="AlphaFoldDB" id="A0A267D9D5"/>
<dbReference type="SMART" id="SM00741">
    <property type="entry name" value="SapB"/>
    <property type="match status" value="5"/>
</dbReference>
<evidence type="ECO:0000256" key="12">
    <source>
        <dbReference type="SAM" id="SignalP"/>
    </source>
</evidence>
<sequence>MRVLFSLGLLILAVESTAAILLGQNRCTWGPSYWCTHLGTVKECSSVGYCGRIWRTAAAPSSGQRGGSGSLSDANGDCGFCRLLASDLQRLTLSNRTASPAETQRLAASACGLVPEPRHRSICLAIVSTYMPEIVALFRDGLPADRLCPALSLCGTGRRDPRLTAAAAAAETPLLLRGEPVVPGAPARRPNLAASATRLSGEFCDLCVELVGAVKQAAQRQSTIAEVAQAMKTEVCARLGGSQSLCNMWVDTYLPEVMRSLAAKIEPKQICTRIKFCQSAAAANGKLQPHPLMQLMLLQRTAQKPLKDVECQVCEMLVSEARQMIRDNRTQEEIIEFVKNRVCNLVPAEKDKCIRAVTEYGPIIFQLLASELDPNTVCQALGACGKTDSTAAPRRARIGPQCVLCEYIIRELDQMLGSNRTEEAIQSALESVCSIMPQTLRTDCDAWVRQYTPIVLQLLSQDLNPAMVCSVMGLCAGDSERLLSSSTVLASTTGCDICQTVILYVKSLLKENATEKEVMDVLEKVCNFMPTQEQSACRSFIEQYTPYIIQLLMQDVDPKQICQTIGLCPKSSAAAFRASLRYRANDMVEMRRREEPLI</sequence>
<protein>
    <recommendedName>
        <fullName evidence="10">Pulmonary surfactant-associated protein B</fullName>
    </recommendedName>
    <alternativeName>
        <fullName evidence="11">Pulmonary surfactant-associated proteolipid SPL(Phe)</fullName>
    </alternativeName>
</protein>
<dbReference type="Proteomes" id="UP000215902">
    <property type="component" value="Unassembled WGS sequence"/>
</dbReference>
<feature type="domain" description="Saposin B-type" evidence="13">
    <location>
        <begin position="74"/>
        <end position="158"/>
    </location>
</feature>
<feature type="domain" description="Saposin A-type" evidence="14">
    <location>
        <begin position="20"/>
        <end position="59"/>
    </location>
</feature>
<dbReference type="InterPro" id="IPR011001">
    <property type="entry name" value="Saposin-like"/>
</dbReference>
<dbReference type="InterPro" id="IPR008373">
    <property type="entry name" value="Saposin"/>
</dbReference>
<keyword evidence="3" id="KW-0964">Secreted</keyword>
<accession>A0A267D9D5</accession>
<dbReference type="PROSITE" id="PS51110">
    <property type="entry name" value="SAP_A"/>
    <property type="match status" value="1"/>
</dbReference>
<evidence type="ECO:0000256" key="4">
    <source>
        <dbReference type="ARBA" id="ARBA00022713"/>
    </source>
</evidence>
<keyword evidence="16" id="KW-1185">Reference proteome</keyword>
<comment type="subcellular location">
    <subcellularLocation>
        <location evidence="1">Secreted</location>
        <location evidence="1">Extracellular space</location>
        <location evidence="1">Surface film</location>
    </subcellularLocation>
</comment>
<feature type="domain" description="Saposin B-type" evidence="13">
    <location>
        <begin position="491"/>
        <end position="572"/>
    </location>
</feature>
<dbReference type="Pfam" id="PF03489">
    <property type="entry name" value="SapB_2"/>
    <property type="match status" value="5"/>
</dbReference>
<dbReference type="FunFam" id="1.10.225.10:FF:000002">
    <property type="entry name" value="prosaposin isoform X2"/>
    <property type="match status" value="2"/>
</dbReference>
<evidence type="ECO:0000259" key="13">
    <source>
        <dbReference type="PROSITE" id="PS50015"/>
    </source>
</evidence>
<keyword evidence="6" id="KW-0677">Repeat</keyword>
<reference evidence="15 16" key="1">
    <citation type="submission" date="2017-06" db="EMBL/GenBank/DDBJ databases">
        <title>A platform for efficient transgenesis in Macrostomum lignano, a flatworm model organism for stem cell research.</title>
        <authorList>
            <person name="Berezikov E."/>
        </authorList>
    </citation>
    <scope>NUCLEOTIDE SEQUENCE [LARGE SCALE GENOMIC DNA]</scope>
    <source>
        <strain evidence="15">DV1</strain>
        <tissue evidence="15">Whole organism</tissue>
    </source>
</reference>
<comment type="caution">
    <text evidence="15">The sequence shown here is derived from an EMBL/GenBank/DDBJ whole genome shotgun (WGS) entry which is preliminary data.</text>
</comment>
<dbReference type="Gene3D" id="1.10.225.10">
    <property type="entry name" value="Saposin-like"/>
    <property type="match status" value="5"/>
</dbReference>
<keyword evidence="7" id="KW-1015">Disulfide bond</keyword>